<evidence type="ECO:0000256" key="9">
    <source>
        <dbReference type="SAM" id="SignalP"/>
    </source>
</evidence>
<dbReference type="PANTHER" id="PTHR11005">
    <property type="entry name" value="LYSOSOMAL ACID LIPASE-RELATED"/>
    <property type="match status" value="1"/>
</dbReference>
<dbReference type="EMBL" id="DF237290">
    <property type="protein sequence ID" value="GAQ87253.1"/>
    <property type="molecule type" value="Genomic_DNA"/>
</dbReference>
<dbReference type="InterPro" id="IPR025483">
    <property type="entry name" value="Lipase_euk"/>
</dbReference>
<evidence type="ECO:0000256" key="3">
    <source>
        <dbReference type="ARBA" id="ARBA00022801"/>
    </source>
</evidence>
<keyword evidence="3 7" id="KW-0378">Hydrolase</keyword>
<evidence type="ECO:0000256" key="1">
    <source>
        <dbReference type="ARBA" id="ARBA00010701"/>
    </source>
</evidence>
<evidence type="ECO:0000259" key="10">
    <source>
        <dbReference type="Pfam" id="PF04083"/>
    </source>
</evidence>
<keyword evidence="5" id="KW-0443">Lipid metabolism</keyword>
<dbReference type="GO" id="GO:0006629">
    <property type="term" value="P:lipid metabolic process"/>
    <property type="evidence" value="ECO:0000318"/>
    <property type="project" value="GO_Central"/>
</dbReference>
<dbReference type="OrthoDB" id="9974421at2759"/>
<dbReference type="STRING" id="105231.A0A1Y1I9M1"/>
<keyword evidence="6" id="KW-0325">Glycoprotein</keyword>
<dbReference type="Gene3D" id="3.40.50.1820">
    <property type="entry name" value="alpha/beta hydrolase"/>
    <property type="match status" value="1"/>
</dbReference>
<evidence type="ECO:0000256" key="2">
    <source>
        <dbReference type="ARBA" id="ARBA00022729"/>
    </source>
</evidence>
<protein>
    <recommendedName>
        <fullName evidence="7">Lipase</fullName>
    </recommendedName>
</protein>
<evidence type="ECO:0000256" key="5">
    <source>
        <dbReference type="ARBA" id="ARBA00023098"/>
    </source>
</evidence>
<dbReference type="GO" id="GO:0016042">
    <property type="term" value="P:lipid catabolic process"/>
    <property type="evidence" value="ECO:0007669"/>
    <property type="project" value="UniProtKB-KW"/>
</dbReference>
<sequence>MAPARFHPQVVALLVALHGTIFCNAVVTRDGGLSYVTPDYNVQNSGRGPSNQPGDSVICRELVLSRGYPCEDHSVTTKEGFVLALQRIPGGKQAGSEGWEEPPQQRPPVLLMHGILQGGDSWLLNFPAENTLALTLADAGFNVFLGNFRGARWSNHTTLPRSDKRYWDWSWEDLAKDDLPALLRYVHDLAQAKVLYVGHSQGTLTLLAALAEDSGVAPLLSRAVLLCPIAYLGHITSAFLRVFSRIYLDTAVRDSGLYEFNINSALVERMAGQACAHEGVRCNSILASVTGPNCCISMDRLAFFFQYEFQSTSVKNLAHLAQMIRTGRFAKYDYGWVGNLRRYFRLSPPAYDLRRIPSSLPMLIAYGGMDALSDPLDVHRLRADLVNAPQTLYVPHYAHGDFILGKTAKEEVYDKVSRFLWRTPI</sequence>
<keyword evidence="12" id="KW-1185">Reference proteome</keyword>
<gene>
    <name evidence="11" type="ORF">KFL_003410100</name>
</gene>
<accession>A0A1Y1I9M1</accession>
<organism evidence="11 12">
    <name type="scientific">Klebsormidium nitens</name>
    <name type="common">Green alga</name>
    <name type="synonym">Ulothrix nitens</name>
    <dbReference type="NCBI Taxonomy" id="105231"/>
    <lineage>
        <taxon>Eukaryota</taxon>
        <taxon>Viridiplantae</taxon>
        <taxon>Streptophyta</taxon>
        <taxon>Klebsormidiophyceae</taxon>
        <taxon>Klebsormidiales</taxon>
        <taxon>Klebsormidiaceae</taxon>
        <taxon>Klebsormidium</taxon>
    </lineage>
</organism>
<keyword evidence="4 7" id="KW-0442">Lipid degradation</keyword>
<dbReference type="InterPro" id="IPR006693">
    <property type="entry name" value="AB_hydrolase_lipase"/>
</dbReference>
<dbReference type="OMA" id="WRMYNEI"/>
<evidence type="ECO:0000256" key="8">
    <source>
        <dbReference type="PIRSR" id="PIRSR000862-1"/>
    </source>
</evidence>
<dbReference type="FunFam" id="3.40.50.1820:FF:000057">
    <property type="entry name" value="Lipase"/>
    <property type="match status" value="1"/>
</dbReference>
<comment type="similarity">
    <text evidence="1 7">Belongs to the AB hydrolase superfamily. Lipase family.</text>
</comment>
<proteinExistence type="inferred from homology"/>
<reference evidence="11 12" key="1">
    <citation type="journal article" date="2014" name="Nat. Commun.">
        <title>Klebsormidium flaccidum genome reveals primary factors for plant terrestrial adaptation.</title>
        <authorList>
            <person name="Hori K."/>
            <person name="Maruyama F."/>
            <person name="Fujisawa T."/>
            <person name="Togashi T."/>
            <person name="Yamamoto N."/>
            <person name="Seo M."/>
            <person name="Sato S."/>
            <person name="Yamada T."/>
            <person name="Mori H."/>
            <person name="Tajima N."/>
            <person name="Moriyama T."/>
            <person name="Ikeuchi M."/>
            <person name="Watanabe M."/>
            <person name="Wada H."/>
            <person name="Kobayashi K."/>
            <person name="Saito M."/>
            <person name="Masuda T."/>
            <person name="Sasaki-Sekimoto Y."/>
            <person name="Mashiguchi K."/>
            <person name="Awai K."/>
            <person name="Shimojima M."/>
            <person name="Masuda S."/>
            <person name="Iwai M."/>
            <person name="Nobusawa T."/>
            <person name="Narise T."/>
            <person name="Kondo S."/>
            <person name="Saito H."/>
            <person name="Sato R."/>
            <person name="Murakawa M."/>
            <person name="Ihara Y."/>
            <person name="Oshima-Yamada Y."/>
            <person name="Ohtaka K."/>
            <person name="Satoh M."/>
            <person name="Sonobe K."/>
            <person name="Ishii M."/>
            <person name="Ohtani R."/>
            <person name="Kanamori-Sato M."/>
            <person name="Honoki R."/>
            <person name="Miyazaki D."/>
            <person name="Mochizuki H."/>
            <person name="Umetsu J."/>
            <person name="Higashi K."/>
            <person name="Shibata D."/>
            <person name="Kamiya Y."/>
            <person name="Sato N."/>
            <person name="Nakamura Y."/>
            <person name="Tabata S."/>
            <person name="Ida S."/>
            <person name="Kurokawa K."/>
            <person name="Ohta H."/>
        </authorList>
    </citation>
    <scope>NUCLEOTIDE SEQUENCE [LARGE SCALE GENOMIC DNA]</scope>
    <source>
        <strain evidence="11 12">NIES-2285</strain>
    </source>
</reference>
<feature type="active site" description="Charge relay system" evidence="8">
    <location>
        <position position="370"/>
    </location>
</feature>
<evidence type="ECO:0000256" key="6">
    <source>
        <dbReference type="ARBA" id="ARBA00023180"/>
    </source>
</evidence>
<feature type="signal peptide" evidence="9">
    <location>
        <begin position="1"/>
        <end position="25"/>
    </location>
</feature>
<feature type="active site" description="Charge relay system" evidence="8">
    <location>
        <position position="399"/>
    </location>
</feature>
<feature type="active site" description="Nucleophile" evidence="8">
    <location>
        <position position="200"/>
    </location>
</feature>
<dbReference type="AlphaFoldDB" id="A0A1Y1I9M1"/>
<dbReference type="InterPro" id="IPR029058">
    <property type="entry name" value="AB_hydrolase_fold"/>
</dbReference>
<keyword evidence="2 9" id="KW-0732">Signal</keyword>
<evidence type="ECO:0000256" key="7">
    <source>
        <dbReference type="PIRNR" id="PIRNR000862"/>
    </source>
</evidence>
<feature type="domain" description="Partial AB-hydrolase lipase" evidence="10">
    <location>
        <begin position="61"/>
        <end position="125"/>
    </location>
</feature>
<evidence type="ECO:0000256" key="4">
    <source>
        <dbReference type="ARBA" id="ARBA00022963"/>
    </source>
</evidence>
<feature type="chain" id="PRO_5013186146" description="Lipase" evidence="9">
    <location>
        <begin position="26"/>
        <end position="425"/>
    </location>
</feature>
<dbReference type="SUPFAM" id="SSF53474">
    <property type="entry name" value="alpha/beta-Hydrolases"/>
    <property type="match status" value="1"/>
</dbReference>
<dbReference type="PIRSF" id="PIRSF000862">
    <property type="entry name" value="Steryl_ester_lip"/>
    <property type="match status" value="1"/>
</dbReference>
<dbReference type="Proteomes" id="UP000054558">
    <property type="component" value="Unassembled WGS sequence"/>
</dbReference>
<evidence type="ECO:0000313" key="12">
    <source>
        <dbReference type="Proteomes" id="UP000054558"/>
    </source>
</evidence>
<name>A0A1Y1I9M1_KLENI</name>
<dbReference type="GO" id="GO:0016298">
    <property type="term" value="F:lipase activity"/>
    <property type="evidence" value="ECO:0000318"/>
    <property type="project" value="GO_Central"/>
</dbReference>
<dbReference type="Pfam" id="PF04083">
    <property type="entry name" value="Abhydro_lipase"/>
    <property type="match status" value="1"/>
</dbReference>
<evidence type="ECO:0000313" key="11">
    <source>
        <dbReference type="EMBL" id="GAQ87253.1"/>
    </source>
</evidence>